<organism evidence="5 6">
    <name type="scientific">Bradyrhizobium nitroreducens</name>
    <dbReference type="NCBI Taxonomy" id="709803"/>
    <lineage>
        <taxon>Bacteria</taxon>
        <taxon>Pseudomonadati</taxon>
        <taxon>Pseudomonadota</taxon>
        <taxon>Alphaproteobacteria</taxon>
        <taxon>Hyphomicrobiales</taxon>
        <taxon>Nitrobacteraceae</taxon>
        <taxon>Bradyrhizobium</taxon>
    </lineage>
</organism>
<reference evidence="5 6" key="1">
    <citation type="submission" date="2015-06" db="EMBL/GenBank/DDBJ databases">
        <title>Comparative genome analysis of nirS-carrying Bradyrhizobium sp. strains.</title>
        <authorList>
            <person name="Ishii S."/>
            <person name="Jang J."/>
            <person name="Nishizawa T."/>
            <person name="Senoo K."/>
        </authorList>
    </citation>
    <scope>NUCLEOTIDE SEQUENCE [LARGE SCALE GENOMIC DNA]</scope>
    <source>
        <strain evidence="5 6">TSA1</strain>
    </source>
</reference>
<feature type="domain" description="Shikimate dehydrogenase substrate binding N-terminal" evidence="4">
    <location>
        <begin position="14"/>
        <end position="96"/>
    </location>
</feature>
<dbReference type="Proteomes" id="UP000228930">
    <property type="component" value="Unassembled WGS sequence"/>
</dbReference>
<dbReference type="PANTHER" id="PTHR21089:SF1">
    <property type="entry name" value="BIFUNCTIONAL 3-DEHYDROQUINATE DEHYDRATASE_SHIKIMATE DEHYDROGENASE, CHLOROPLASTIC"/>
    <property type="match status" value="1"/>
</dbReference>
<dbReference type="SUPFAM" id="SSF53223">
    <property type="entry name" value="Aminoacid dehydrogenase-like, N-terminal domain"/>
    <property type="match status" value="1"/>
</dbReference>
<evidence type="ECO:0000313" key="6">
    <source>
        <dbReference type="Proteomes" id="UP000228930"/>
    </source>
</evidence>
<evidence type="ECO:0000256" key="2">
    <source>
        <dbReference type="ARBA" id="ARBA00023002"/>
    </source>
</evidence>
<evidence type="ECO:0000313" key="5">
    <source>
        <dbReference type="EMBL" id="PIT05385.1"/>
    </source>
</evidence>
<accession>A0A2M6ULJ5</accession>
<dbReference type="InterPro" id="IPR013708">
    <property type="entry name" value="Shikimate_DH-bd_N"/>
</dbReference>
<evidence type="ECO:0000259" key="4">
    <source>
        <dbReference type="Pfam" id="PF08501"/>
    </source>
</evidence>
<dbReference type="InterPro" id="IPR036291">
    <property type="entry name" value="NAD(P)-bd_dom_sf"/>
</dbReference>
<protein>
    <submittedName>
        <fullName evidence="5">Shikimate dehydrogenase</fullName>
    </submittedName>
</protein>
<comment type="pathway">
    <text evidence="1">Metabolic intermediate biosynthesis; chorismate biosynthesis; chorismate from D-erythrose 4-phosphate and phosphoenolpyruvate: step 4/7.</text>
</comment>
<dbReference type="EMBL" id="LFJC01000003">
    <property type="protein sequence ID" value="PIT05385.1"/>
    <property type="molecule type" value="Genomic_DNA"/>
</dbReference>
<sequence>MIPAPTGATRLYVIVGDPIAQVRSPAGVSAAFAARGHDGILMPVQVAPADLPDFLSVATRLKNLDGIVVTIPHKFACYRACTSATDRAHFLGVVNLMRRRADGSWHGDMVDGLGFVGAARAKGIAPAGMQALLVGAGGAGSAIALELVEAGVSELAIHDGLAERRDALICRLNGLGKAAVRAGTMDPSGFDFVANATPAGMKEGDPLPVDVARLAPSAYCGCVITRPEVSPFIAAARSIGCVTGTGTDMYRQHQSIMVDFLLEADEA</sequence>
<dbReference type="Pfam" id="PF08501">
    <property type="entry name" value="Shikimate_dh_N"/>
    <property type="match status" value="1"/>
</dbReference>
<dbReference type="Gene3D" id="3.40.50.10860">
    <property type="entry name" value="Leucine Dehydrogenase, chain A, domain 1"/>
    <property type="match status" value="1"/>
</dbReference>
<comment type="caution">
    <text evidence="5">The sequence shown here is derived from an EMBL/GenBank/DDBJ whole genome shotgun (WGS) entry which is preliminary data.</text>
</comment>
<evidence type="ECO:0000256" key="1">
    <source>
        <dbReference type="ARBA" id="ARBA00004871"/>
    </source>
</evidence>
<dbReference type="FunFam" id="3.40.50.10860:FF:000029">
    <property type="entry name" value="Shikimate dehydrogenase"/>
    <property type="match status" value="1"/>
</dbReference>
<dbReference type="GO" id="GO:0050661">
    <property type="term" value="F:NADP binding"/>
    <property type="evidence" value="ECO:0007669"/>
    <property type="project" value="TreeGrafter"/>
</dbReference>
<dbReference type="Gene3D" id="3.40.50.720">
    <property type="entry name" value="NAD(P)-binding Rossmann-like Domain"/>
    <property type="match status" value="1"/>
</dbReference>
<dbReference type="GO" id="GO:0009073">
    <property type="term" value="P:aromatic amino acid family biosynthetic process"/>
    <property type="evidence" value="ECO:0007669"/>
    <property type="project" value="UniProtKB-KW"/>
</dbReference>
<keyword evidence="3" id="KW-0057">Aromatic amino acid biosynthesis</keyword>
<dbReference type="SUPFAM" id="SSF51735">
    <property type="entry name" value="NAD(P)-binding Rossmann-fold domains"/>
    <property type="match status" value="1"/>
</dbReference>
<gene>
    <name evidence="5" type="ORF">TSA1_35080</name>
</gene>
<dbReference type="GO" id="GO:0009423">
    <property type="term" value="P:chorismate biosynthetic process"/>
    <property type="evidence" value="ECO:0007669"/>
    <property type="project" value="TreeGrafter"/>
</dbReference>
<dbReference type="InterPro" id="IPR022893">
    <property type="entry name" value="Shikimate_DH_fam"/>
</dbReference>
<dbReference type="InterPro" id="IPR046346">
    <property type="entry name" value="Aminoacid_DH-like_N_sf"/>
</dbReference>
<keyword evidence="3" id="KW-0028">Amino-acid biosynthesis</keyword>
<dbReference type="AlphaFoldDB" id="A0A2M6ULJ5"/>
<dbReference type="RefSeq" id="WP_100180491.1">
    <property type="nucleotide sequence ID" value="NZ_LFJC01000003.1"/>
</dbReference>
<proteinExistence type="predicted"/>
<name>A0A2M6ULJ5_9BRAD</name>
<evidence type="ECO:0000256" key="3">
    <source>
        <dbReference type="ARBA" id="ARBA00023141"/>
    </source>
</evidence>
<keyword evidence="2" id="KW-0560">Oxidoreductase</keyword>
<dbReference type="GO" id="GO:0005829">
    <property type="term" value="C:cytosol"/>
    <property type="evidence" value="ECO:0007669"/>
    <property type="project" value="TreeGrafter"/>
</dbReference>
<keyword evidence="6" id="KW-1185">Reference proteome</keyword>
<dbReference type="GO" id="GO:0019632">
    <property type="term" value="P:shikimate metabolic process"/>
    <property type="evidence" value="ECO:0007669"/>
    <property type="project" value="TreeGrafter"/>
</dbReference>
<dbReference type="PANTHER" id="PTHR21089">
    <property type="entry name" value="SHIKIMATE DEHYDROGENASE"/>
    <property type="match status" value="1"/>
</dbReference>
<dbReference type="GO" id="GO:0004764">
    <property type="term" value="F:shikimate 3-dehydrogenase (NADP+) activity"/>
    <property type="evidence" value="ECO:0007669"/>
    <property type="project" value="InterPro"/>
</dbReference>